<keyword evidence="1" id="KW-1133">Transmembrane helix</keyword>
<feature type="transmembrane region" description="Helical" evidence="1">
    <location>
        <begin position="61"/>
        <end position="81"/>
    </location>
</feature>
<dbReference type="RefSeq" id="WP_096641238.1">
    <property type="nucleotide sequence ID" value="NZ_JBHIWA010000007.1"/>
</dbReference>
<gene>
    <name evidence="2" type="ORF">COA07_14010</name>
</gene>
<reference evidence="2 3" key="1">
    <citation type="submission" date="2017-09" db="EMBL/GenBank/DDBJ databases">
        <title>Sphingomonas adhaesiva DSM 7418, whole genome shotgun sequence.</title>
        <authorList>
            <person name="Feng G."/>
            <person name="Zhu H."/>
        </authorList>
    </citation>
    <scope>NUCLEOTIDE SEQUENCE [LARGE SCALE GENOMIC DNA]</scope>
    <source>
        <strain evidence="2 3">DSM 7418</strain>
    </source>
</reference>
<proteinExistence type="predicted"/>
<dbReference type="AlphaFoldDB" id="A0A2A4I3R0"/>
<dbReference type="EMBL" id="NWVC01000007">
    <property type="protein sequence ID" value="PCG13617.1"/>
    <property type="molecule type" value="Genomic_DNA"/>
</dbReference>
<keyword evidence="3" id="KW-1185">Reference proteome</keyword>
<accession>A0A2A4I3R0</accession>
<comment type="caution">
    <text evidence="2">The sequence shown here is derived from an EMBL/GenBank/DDBJ whole genome shotgun (WGS) entry which is preliminary data.</text>
</comment>
<name>A0A2A4I3R0_9SPHN</name>
<evidence type="ECO:0000256" key="1">
    <source>
        <dbReference type="SAM" id="Phobius"/>
    </source>
</evidence>
<sequence length="119" mass="12267">MPDTILIAALAFVLLAATAHRHRRDAGIVAPGQVRALRVVAGALLLAAFVRAAGPLAGERIVRFLVGGSVAGIAVVLALSFDAARVLAPVRWLLSRPRPAAVPATVPARARATARAQRG</sequence>
<keyword evidence="1" id="KW-0472">Membrane</keyword>
<keyword evidence="1" id="KW-0812">Transmembrane</keyword>
<organism evidence="2 3">
    <name type="scientific">Sphingomonas adhaesiva</name>
    <dbReference type="NCBI Taxonomy" id="28212"/>
    <lineage>
        <taxon>Bacteria</taxon>
        <taxon>Pseudomonadati</taxon>
        <taxon>Pseudomonadota</taxon>
        <taxon>Alphaproteobacteria</taxon>
        <taxon>Sphingomonadales</taxon>
        <taxon>Sphingomonadaceae</taxon>
        <taxon>Sphingomonas</taxon>
    </lineage>
</organism>
<dbReference type="Proteomes" id="UP000218323">
    <property type="component" value="Unassembled WGS sequence"/>
</dbReference>
<evidence type="ECO:0000313" key="2">
    <source>
        <dbReference type="EMBL" id="PCG13617.1"/>
    </source>
</evidence>
<evidence type="ECO:0000313" key="3">
    <source>
        <dbReference type="Proteomes" id="UP000218323"/>
    </source>
</evidence>
<feature type="transmembrane region" description="Helical" evidence="1">
    <location>
        <begin position="35"/>
        <end position="54"/>
    </location>
</feature>
<protein>
    <submittedName>
        <fullName evidence="2">Uncharacterized protein</fullName>
    </submittedName>
</protein>